<organism evidence="6 7">
    <name type="scientific">Microcella humidisoli</name>
    <dbReference type="NCBI Taxonomy" id="2963406"/>
    <lineage>
        <taxon>Bacteria</taxon>
        <taxon>Bacillati</taxon>
        <taxon>Actinomycetota</taxon>
        <taxon>Actinomycetes</taxon>
        <taxon>Micrococcales</taxon>
        <taxon>Microbacteriaceae</taxon>
        <taxon>Microcella</taxon>
    </lineage>
</organism>
<evidence type="ECO:0000256" key="3">
    <source>
        <dbReference type="ARBA" id="ARBA00023163"/>
    </source>
</evidence>
<dbReference type="RefSeq" id="WP_255159930.1">
    <property type="nucleotide sequence ID" value="NZ_CP101497.1"/>
</dbReference>
<evidence type="ECO:0000256" key="1">
    <source>
        <dbReference type="ARBA" id="ARBA00023015"/>
    </source>
</evidence>
<dbReference type="EMBL" id="CP101497">
    <property type="protein sequence ID" value="UTT62798.1"/>
    <property type="molecule type" value="Genomic_DNA"/>
</dbReference>
<dbReference type="PANTHER" id="PTHR30055">
    <property type="entry name" value="HTH-TYPE TRANSCRIPTIONAL REGULATOR RUTR"/>
    <property type="match status" value="1"/>
</dbReference>
<dbReference type="Proteomes" id="UP001060039">
    <property type="component" value="Chromosome"/>
</dbReference>
<dbReference type="InterPro" id="IPR001647">
    <property type="entry name" value="HTH_TetR"/>
</dbReference>
<proteinExistence type="predicted"/>
<dbReference type="Pfam" id="PF02909">
    <property type="entry name" value="TetR_C_1"/>
    <property type="match status" value="1"/>
</dbReference>
<dbReference type="InterPro" id="IPR050109">
    <property type="entry name" value="HTH-type_TetR-like_transc_reg"/>
</dbReference>
<evidence type="ECO:0000259" key="5">
    <source>
        <dbReference type="PROSITE" id="PS50977"/>
    </source>
</evidence>
<feature type="DNA-binding region" description="H-T-H motif" evidence="4">
    <location>
        <begin position="30"/>
        <end position="49"/>
    </location>
</feature>
<dbReference type="SUPFAM" id="SSF48498">
    <property type="entry name" value="Tetracyclin repressor-like, C-terminal domain"/>
    <property type="match status" value="1"/>
</dbReference>
<sequence length="228" mass="24909">MTPPRDALSHDRVLQAALALADAHGLDALSMRRLGAELGVEAMSLYRHVASKEALLDAMVDAIVRGWIDEHDASITDWRARLAAVMHRAHDSLMARPWAVELVANRPSVGDGRLRYAETITTALLDAGFTAQLAHHGLHIVDGTIMGFTAQQARRPSAVALGDRVRELYDGALASEYPGITRTIREHHDHDEEYALMVDLVIEGLARLRDGRMPARTGVGADYAIARA</sequence>
<dbReference type="PROSITE" id="PS50977">
    <property type="entry name" value="HTH_TETR_2"/>
    <property type="match status" value="1"/>
</dbReference>
<dbReference type="Gene3D" id="1.10.10.60">
    <property type="entry name" value="Homeodomain-like"/>
    <property type="match status" value="1"/>
</dbReference>
<evidence type="ECO:0000313" key="6">
    <source>
        <dbReference type="EMBL" id="UTT62798.1"/>
    </source>
</evidence>
<reference evidence="6" key="1">
    <citation type="submission" date="2022-07" db="EMBL/GenBank/DDBJ databases">
        <title>Taxonomic analysis of Microcella humidisoli nov. sp., isolated from riverside soil.</title>
        <authorList>
            <person name="Molina K.M."/>
            <person name="Kim S.B."/>
        </authorList>
    </citation>
    <scope>NUCLEOTIDE SEQUENCE</scope>
    <source>
        <strain evidence="6">MMS21-STM10</strain>
    </source>
</reference>
<dbReference type="SUPFAM" id="SSF46689">
    <property type="entry name" value="Homeodomain-like"/>
    <property type="match status" value="1"/>
</dbReference>
<evidence type="ECO:0000256" key="2">
    <source>
        <dbReference type="ARBA" id="ARBA00023125"/>
    </source>
</evidence>
<dbReference type="Gene3D" id="1.10.357.10">
    <property type="entry name" value="Tetracycline Repressor, domain 2"/>
    <property type="match status" value="1"/>
</dbReference>
<keyword evidence="2 4" id="KW-0238">DNA-binding</keyword>
<gene>
    <name evidence="6" type="ORF">NNL39_01385</name>
</gene>
<protein>
    <submittedName>
        <fullName evidence="6">TetR/AcrR family transcriptional regulator</fullName>
    </submittedName>
</protein>
<name>A0ABY5FWX4_9MICO</name>
<evidence type="ECO:0000256" key="4">
    <source>
        <dbReference type="PROSITE-ProRule" id="PRU00335"/>
    </source>
</evidence>
<dbReference type="PANTHER" id="PTHR30055:SF151">
    <property type="entry name" value="TRANSCRIPTIONAL REGULATORY PROTEIN"/>
    <property type="match status" value="1"/>
</dbReference>
<dbReference type="Pfam" id="PF00440">
    <property type="entry name" value="TetR_N"/>
    <property type="match status" value="1"/>
</dbReference>
<keyword evidence="3" id="KW-0804">Transcription</keyword>
<keyword evidence="7" id="KW-1185">Reference proteome</keyword>
<feature type="domain" description="HTH tetR-type" evidence="5">
    <location>
        <begin position="7"/>
        <end position="67"/>
    </location>
</feature>
<dbReference type="InterPro" id="IPR036271">
    <property type="entry name" value="Tet_transcr_reg_TetR-rel_C_sf"/>
</dbReference>
<accession>A0ABY5FWX4</accession>
<dbReference type="InterPro" id="IPR009057">
    <property type="entry name" value="Homeodomain-like_sf"/>
</dbReference>
<evidence type="ECO:0000313" key="7">
    <source>
        <dbReference type="Proteomes" id="UP001060039"/>
    </source>
</evidence>
<dbReference type="InterPro" id="IPR004111">
    <property type="entry name" value="Repressor_TetR_C"/>
</dbReference>
<keyword evidence="1" id="KW-0805">Transcription regulation</keyword>
<dbReference type="PRINTS" id="PR00455">
    <property type="entry name" value="HTHTETR"/>
</dbReference>